<dbReference type="Proteomes" id="UP000290545">
    <property type="component" value="Unassembled WGS sequence"/>
</dbReference>
<feature type="domain" description="FecR protein" evidence="2">
    <location>
        <begin position="139"/>
        <end position="233"/>
    </location>
</feature>
<evidence type="ECO:0000259" key="2">
    <source>
        <dbReference type="Pfam" id="PF04773"/>
    </source>
</evidence>
<dbReference type="PANTHER" id="PTHR30273">
    <property type="entry name" value="PERIPLASMIC SIGNAL SENSOR AND SIGMA FACTOR ACTIVATOR FECR-RELATED"/>
    <property type="match status" value="1"/>
</dbReference>
<dbReference type="PANTHER" id="PTHR30273:SF2">
    <property type="entry name" value="PROTEIN FECR"/>
    <property type="match status" value="1"/>
</dbReference>
<evidence type="ECO:0000259" key="3">
    <source>
        <dbReference type="Pfam" id="PF16344"/>
    </source>
</evidence>
<keyword evidence="5" id="KW-1185">Reference proteome</keyword>
<dbReference type="AlphaFoldDB" id="A0A4Q1D1F9"/>
<dbReference type="Gene3D" id="2.60.120.1440">
    <property type="match status" value="1"/>
</dbReference>
<reference evidence="4 5" key="1">
    <citation type="submission" date="2019-01" db="EMBL/GenBank/DDBJ databases">
        <title>Filimonas sp. strain TTM-71.</title>
        <authorList>
            <person name="Chen W.-M."/>
        </authorList>
    </citation>
    <scope>NUCLEOTIDE SEQUENCE [LARGE SCALE GENOMIC DNA]</scope>
    <source>
        <strain evidence="4 5">TTM-71</strain>
    </source>
</reference>
<dbReference type="FunFam" id="2.60.120.1440:FF:000001">
    <property type="entry name" value="Putative anti-sigma factor"/>
    <property type="match status" value="1"/>
</dbReference>
<evidence type="ECO:0000313" key="4">
    <source>
        <dbReference type="EMBL" id="RXK80819.1"/>
    </source>
</evidence>
<dbReference type="GO" id="GO:0016989">
    <property type="term" value="F:sigma factor antagonist activity"/>
    <property type="evidence" value="ECO:0007669"/>
    <property type="project" value="TreeGrafter"/>
</dbReference>
<feature type="domain" description="Protein FecR C-terminal" evidence="3">
    <location>
        <begin position="299"/>
        <end position="366"/>
    </location>
</feature>
<comment type="caution">
    <text evidence="4">The sequence shown here is derived from an EMBL/GenBank/DDBJ whole genome shotgun (WGS) entry which is preliminary data.</text>
</comment>
<name>A0A4Q1D1F9_9BACT</name>
<protein>
    <submittedName>
        <fullName evidence="4">DUF4974 domain-containing protein</fullName>
    </submittedName>
</protein>
<keyword evidence="1" id="KW-1133">Transmembrane helix</keyword>
<feature type="transmembrane region" description="Helical" evidence="1">
    <location>
        <begin position="107"/>
        <end position="125"/>
    </location>
</feature>
<organism evidence="4 5">
    <name type="scientific">Filimonas effusa</name>
    <dbReference type="NCBI Taxonomy" id="2508721"/>
    <lineage>
        <taxon>Bacteria</taxon>
        <taxon>Pseudomonadati</taxon>
        <taxon>Bacteroidota</taxon>
        <taxon>Chitinophagia</taxon>
        <taxon>Chitinophagales</taxon>
        <taxon>Chitinophagaceae</taxon>
        <taxon>Filimonas</taxon>
    </lineage>
</organism>
<gene>
    <name evidence="4" type="ORF">ESB13_21935</name>
</gene>
<dbReference type="InterPro" id="IPR012373">
    <property type="entry name" value="Ferrdict_sens_TM"/>
</dbReference>
<keyword evidence="1" id="KW-0472">Membrane</keyword>
<dbReference type="InterPro" id="IPR032508">
    <property type="entry name" value="FecR_C"/>
</dbReference>
<keyword evidence="1" id="KW-0812">Transmembrane</keyword>
<dbReference type="Pfam" id="PF04773">
    <property type="entry name" value="FecR"/>
    <property type="match status" value="1"/>
</dbReference>
<dbReference type="Pfam" id="PF16344">
    <property type="entry name" value="FecR_C"/>
    <property type="match status" value="1"/>
</dbReference>
<dbReference type="EMBL" id="SDHZ01000005">
    <property type="protein sequence ID" value="RXK80819.1"/>
    <property type="molecule type" value="Genomic_DNA"/>
</dbReference>
<accession>A0A4Q1D1F9</accession>
<dbReference type="PIRSF" id="PIRSF018266">
    <property type="entry name" value="FecR"/>
    <property type="match status" value="1"/>
</dbReference>
<proteinExistence type="predicted"/>
<evidence type="ECO:0000313" key="5">
    <source>
        <dbReference type="Proteomes" id="UP000290545"/>
    </source>
</evidence>
<sequence>MDKTNRIWYIMARCLSGEASVAEREELMQCISEDITVQQQYEIMSGLWQEDIREQPLRDEDVSEEEQKNVSRILQMAEVQQAMEKEDEGGELIERTLVRRPSRVKRIIFITSGIAATILGIWLFGKETTVAPPADNTQVIVAQKGTRTQTILPDGSVVWLNAGSKITYRADFEGPMREVKLEGEAYFDVKKEKAKPFIVHANGINIKVLGTAFNVKSYPSDKTVETTLIRGLVQLSREGNTTVKPIYLHPDEKIIVNRTLPVKGNNAVVAQVESRFELVQLDTSAGKDYIETAWMNNRLAFHGDSFEVLAQKLERWYNVTIIFEDEEVKQLNFNGSFENETVGQAFKALAVATSFTFKIKGHEIYVGSAK</sequence>
<evidence type="ECO:0000256" key="1">
    <source>
        <dbReference type="SAM" id="Phobius"/>
    </source>
</evidence>
<dbReference type="OrthoDB" id="1523735at2"/>
<dbReference type="InterPro" id="IPR006860">
    <property type="entry name" value="FecR"/>
</dbReference>
<dbReference type="Gene3D" id="3.55.50.30">
    <property type="match status" value="1"/>
</dbReference>